<keyword evidence="3" id="KW-1185">Reference proteome</keyword>
<dbReference type="AlphaFoldDB" id="A0A8X6MJN9"/>
<comment type="caution">
    <text evidence="2">The sequence shown here is derived from an EMBL/GenBank/DDBJ whole genome shotgun (WGS) entry which is preliminary data.</text>
</comment>
<feature type="compositionally biased region" description="Basic and acidic residues" evidence="1">
    <location>
        <begin position="1"/>
        <end position="23"/>
    </location>
</feature>
<dbReference type="Proteomes" id="UP000886998">
    <property type="component" value="Unassembled WGS sequence"/>
</dbReference>
<accession>A0A8X6MJN9</accession>
<feature type="region of interest" description="Disordered" evidence="1">
    <location>
        <begin position="1"/>
        <end position="25"/>
    </location>
</feature>
<evidence type="ECO:0000313" key="2">
    <source>
        <dbReference type="EMBL" id="GFS64513.1"/>
    </source>
</evidence>
<name>A0A8X6MJN9_9ARAC</name>
<evidence type="ECO:0000313" key="3">
    <source>
        <dbReference type="Proteomes" id="UP000886998"/>
    </source>
</evidence>
<protein>
    <submittedName>
        <fullName evidence="2">Uncharacterized protein</fullName>
    </submittedName>
</protein>
<proteinExistence type="predicted"/>
<evidence type="ECO:0000256" key="1">
    <source>
        <dbReference type="SAM" id="MobiDB-lite"/>
    </source>
</evidence>
<sequence length="128" mass="14658">MEHYHDSDEQKEIDHSRKQDKKQGAVTGNYRGLMISSRVNAFNSALIWQRGIVGFANYNGTLTDLLSDAADIDENVLKSPSKIHKDTPTLPVWVAREAYESFHCCQKLHALRLPKHPIGWQILRHFGF</sequence>
<gene>
    <name evidence="2" type="ORF">TNIN_123301</name>
</gene>
<dbReference type="EMBL" id="BMAV01028048">
    <property type="protein sequence ID" value="GFS64513.1"/>
    <property type="molecule type" value="Genomic_DNA"/>
</dbReference>
<reference evidence="2" key="1">
    <citation type="submission" date="2020-08" db="EMBL/GenBank/DDBJ databases">
        <title>Multicomponent nature underlies the extraordinary mechanical properties of spider dragline silk.</title>
        <authorList>
            <person name="Kono N."/>
            <person name="Nakamura H."/>
            <person name="Mori M."/>
            <person name="Yoshida Y."/>
            <person name="Ohtoshi R."/>
            <person name="Malay A.D."/>
            <person name="Moran D.A.P."/>
            <person name="Tomita M."/>
            <person name="Numata K."/>
            <person name="Arakawa K."/>
        </authorList>
    </citation>
    <scope>NUCLEOTIDE SEQUENCE</scope>
</reference>
<organism evidence="2 3">
    <name type="scientific">Trichonephila inaurata madagascariensis</name>
    <dbReference type="NCBI Taxonomy" id="2747483"/>
    <lineage>
        <taxon>Eukaryota</taxon>
        <taxon>Metazoa</taxon>
        <taxon>Ecdysozoa</taxon>
        <taxon>Arthropoda</taxon>
        <taxon>Chelicerata</taxon>
        <taxon>Arachnida</taxon>
        <taxon>Araneae</taxon>
        <taxon>Araneomorphae</taxon>
        <taxon>Entelegynae</taxon>
        <taxon>Araneoidea</taxon>
        <taxon>Nephilidae</taxon>
        <taxon>Trichonephila</taxon>
        <taxon>Trichonephila inaurata</taxon>
    </lineage>
</organism>